<dbReference type="EMBL" id="JAHFZB010000002">
    <property type="protein sequence ID" value="KAK6493582.1"/>
    <property type="molecule type" value="Genomic_DNA"/>
</dbReference>
<feature type="region of interest" description="Disordered" evidence="5">
    <location>
        <begin position="1146"/>
        <end position="1191"/>
    </location>
</feature>
<feature type="compositionally biased region" description="Basic and acidic residues" evidence="5">
    <location>
        <begin position="1174"/>
        <end position="1191"/>
    </location>
</feature>
<feature type="compositionally biased region" description="Basic and acidic residues" evidence="5">
    <location>
        <begin position="462"/>
        <end position="472"/>
    </location>
</feature>
<protein>
    <recommendedName>
        <fullName evidence="8">Ligand-dependent nuclear receptor corepressor-like protein</fullName>
    </recommendedName>
</protein>
<name>A0ABR1A901_HUSHU</name>
<feature type="compositionally biased region" description="Basic and acidic residues" evidence="5">
    <location>
        <begin position="723"/>
        <end position="740"/>
    </location>
</feature>
<accession>A0ABR1A901</accession>
<feature type="compositionally biased region" description="Basic and acidic residues" evidence="5">
    <location>
        <begin position="1044"/>
        <end position="1062"/>
    </location>
</feature>
<evidence type="ECO:0000313" key="6">
    <source>
        <dbReference type="EMBL" id="KAK6493582.1"/>
    </source>
</evidence>
<evidence type="ECO:0008006" key="8">
    <source>
        <dbReference type="Google" id="ProtNLM"/>
    </source>
</evidence>
<sequence>MAALCRSSKCTAERKGFRRELDSWRHTLVHCVGFESILEGIYGPRLLRDLSVFEDCEPDEVNDWSMDENCSFCNLQIEKVNDHIPTLCSSQTTPTESPSQGQSNTEQIECQADKFLHAVFRKKDLPQNCDPNIPLVAQELITKMIRQFAIEYASKSHQMQETNVSLVDLDSVCSSLQQPQDQEGPLDLTVNRNQQNVEQVDEVLDLSKKTSATSAPMPSDAASGSKVPVDVDPLPHLESTDEKLDLRRTALEMVISSLCLYHKQLLLSVLRYMHEDYSISAIQNKDYNRPFSYSDTHFCNFENKVHQEIHSFKEHRMTDRCCVQSCRLDFCLCLKKIHCLSCQSTAIGCINKMVSHRSCDACTRYRCPCSCQNYHSCACAAAIATSPQVKPLKICNPLEVSNDCGRTGSPSPPPLSPIAIDNIDKYGERSTSCPVLVHNRSEISNNLSQSLLPHEEEGDVEVNEKKPDKETNCTKIQPANEEGDARSEYPEEELEQTESGSLIHDLLERINEKLKPLEKESSLANVAANENVEKNENIHLGDIITAVLHKNNGKNDYNLKELLNQHEKSVENKTIQTRFRRRQETLIAISHSPDSSTSRRQTVQIKREIASFDQSFFSRNPAVERSGKKTDKKTSITPCMEAMPLISDPEDVSAKNGQPANDNQVPSYQAQTCELPSLGLQDDPIQISPCELDYSTTESHPKMSKSTDVTLKTPHKSSDVNADEEKQKNFEAKGVSKPEDVGDSGRAQRNIVPPERFSMYVTEPRKMYLAACFSESLFIQKSPKVKKSSKDGGSNIAATNAPHNGISALWKDQIKSCEAANVTPDLINPAVPENVPLNLCNRSKQRHKAREPAVPEEASALKSSSITYNENKGKKQYAQKRTKHLVSSSSICLRSSVARVKENSQSHSNSTESSEHCSFITNSSTPISKTDLLQTVSDSFENNSVLNYTSPIRLMYVSQIKSTDGVKYTLTSHSNTSKEGGSLIPCFESVINGEEANVLQETRNDEEAMYSQNCEAANDGSNKDVYTTEAERALSSNENNSECDDQKENPPDTHGEMKDSFLKRKPGRPKKLGPQIEKRVKRPIGRPPKRKSECCKSTSSKSNAVDSSSADCSLAKEDESNNKTIKVTVVYGRSRRIKRLVSEGDDNISKDTDFQNDFYENQRENEDSEADLEESYRGDHSKQASTKQVKDNHFDFVRPVKDKEGVPHPSSNIICQNRKAMAAMRKPGRPAKVRISGISVTVNTVSPKQRKICICRELSEVLDEESEPIKPEIDDNESATKEQMVKQPSNDSSVGRSENEDKKVRNKKRPVLPLRHSNRVRKPSIHFLHSVATSRAFSHSNALLRKSRKLLLNKADSETTRHRLASLEVPSNDTSEVTSLETENKNPLPEQVDFSHICELSEDSIFASNAALRWWPISTSRDRLQEELHRRFQQITNSWHSVDVGELGNEQREREHTVQDRTWAMPRSELQENQVSAVKMLFQKHCDMNNLCAWFMQTTETQSLTIVRKTNVHNPCKVLHYNDTIAANRAGMCPNPPADRLSKHVKKFVQTSPTRHFQIEDRMRKRRLHVRRRLVLGKQGTIPSMILNKQTKKLGENTMRRNEKNPWRRKSKFMYGAQIYKKLARRQNTLALSLVKTSTDIQMENHETLFPDTMPSSFTGIQSHALNLPTTTEELSIQQQQQSTTEDSDLEEKICTNRSPGTLKECRVFLTKISPPEKKIHTESNNLQSQYTVLDKSVKAESSKTDCEIQERSFCTVKLYNVLSASNSVVPVSKEREEQTSKLENDSSIKKVASEGARHTPRKKIICHQTNNDEPLCDKKSDKNLKTGKITMLTRKRTGLNTRLEEAAKKRRPSLNGWPSGRNSHWLLGPLNPPMQQPWRERSGNRAAMFSMTPINVLPLD</sequence>
<feature type="compositionally biased region" description="Polar residues" evidence="5">
    <location>
        <begin position="695"/>
        <end position="710"/>
    </location>
</feature>
<feature type="compositionally biased region" description="Basic residues" evidence="5">
    <location>
        <begin position="1079"/>
        <end position="1089"/>
    </location>
</feature>
<feature type="region of interest" description="Disordered" evidence="5">
    <location>
        <begin position="447"/>
        <end position="499"/>
    </location>
</feature>
<organism evidence="6 7">
    <name type="scientific">Huso huso</name>
    <name type="common">Beluga</name>
    <name type="synonym">Acipenser huso</name>
    <dbReference type="NCBI Taxonomy" id="61971"/>
    <lineage>
        <taxon>Eukaryota</taxon>
        <taxon>Metazoa</taxon>
        <taxon>Chordata</taxon>
        <taxon>Craniata</taxon>
        <taxon>Vertebrata</taxon>
        <taxon>Euteleostomi</taxon>
        <taxon>Actinopterygii</taxon>
        <taxon>Chondrostei</taxon>
        <taxon>Acipenseriformes</taxon>
        <taxon>Acipenseridae</taxon>
        <taxon>Huso</taxon>
    </lineage>
</organism>
<feature type="compositionally biased region" description="Basic residues" evidence="5">
    <location>
        <begin position="1304"/>
        <end position="1316"/>
    </location>
</feature>
<feature type="compositionally biased region" description="Low complexity" evidence="5">
    <location>
        <begin position="1671"/>
        <end position="1685"/>
    </location>
</feature>
<feature type="region of interest" description="Disordered" evidence="5">
    <location>
        <begin position="695"/>
        <end position="748"/>
    </location>
</feature>
<evidence type="ECO:0000256" key="5">
    <source>
        <dbReference type="SAM" id="MobiDB-lite"/>
    </source>
</evidence>
<dbReference type="Proteomes" id="UP001369086">
    <property type="component" value="Unassembled WGS sequence"/>
</dbReference>
<feature type="compositionally biased region" description="Basic and acidic residues" evidence="5">
    <location>
        <begin position="1267"/>
        <end position="1284"/>
    </location>
</feature>
<feature type="compositionally biased region" description="Polar residues" evidence="5">
    <location>
        <begin position="1286"/>
        <end position="1296"/>
    </location>
</feature>
<evidence type="ECO:0000256" key="2">
    <source>
        <dbReference type="ARBA" id="ARBA00023125"/>
    </source>
</evidence>
<keyword evidence="2" id="KW-0238">DNA-binding</keyword>
<evidence type="ECO:0000256" key="1">
    <source>
        <dbReference type="ARBA" id="ARBA00023015"/>
    </source>
</evidence>
<keyword evidence="1" id="KW-0805">Transcription regulation</keyword>
<feature type="region of interest" description="Disordered" evidence="5">
    <location>
        <begin position="209"/>
        <end position="231"/>
    </location>
</feature>
<evidence type="ECO:0000256" key="3">
    <source>
        <dbReference type="ARBA" id="ARBA00023163"/>
    </source>
</evidence>
<reference evidence="6 7" key="1">
    <citation type="submission" date="2021-05" db="EMBL/GenBank/DDBJ databases">
        <authorList>
            <person name="Zahm M."/>
            <person name="Klopp C."/>
            <person name="Cabau C."/>
            <person name="Kuhl H."/>
            <person name="Suciu R."/>
            <person name="Ciorpac M."/>
            <person name="Holostenco D."/>
            <person name="Gessner J."/>
            <person name="Wuertz S."/>
            <person name="Hohne C."/>
            <person name="Stock M."/>
            <person name="Gislard M."/>
            <person name="Lluch J."/>
            <person name="Milhes M."/>
            <person name="Lampietro C."/>
            <person name="Lopez Roques C."/>
            <person name="Donnadieu C."/>
            <person name="Du K."/>
            <person name="Schartl M."/>
            <person name="Guiguen Y."/>
        </authorList>
    </citation>
    <scope>NUCLEOTIDE SEQUENCE [LARGE SCALE GENOMIC DNA]</scope>
    <source>
        <strain evidence="6">Hh-F2</strain>
        <tissue evidence="6">Blood</tissue>
    </source>
</reference>
<dbReference type="PANTHER" id="PTHR21545:SF10">
    <property type="entry name" value="LIGAND-DEPENDENT NUCLEAR RECEPTOR COREPRESSOR-LIKE PROTEIN"/>
    <property type="match status" value="1"/>
</dbReference>
<proteinExistence type="predicted"/>
<evidence type="ECO:0000313" key="7">
    <source>
        <dbReference type="Proteomes" id="UP001369086"/>
    </source>
</evidence>
<keyword evidence="3" id="KW-0804">Transcription</keyword>
<keyword evidence="4" id="KW-0539">Nucleus</keyword>
<dbReference type="Pfam" id="PF15090">
    <property type="entry name" value="DUF4553"/>
    <property type="match status" value="1"/>
</dbReference>
<dbReference type="PANTHER" id="PTHR21545">
    <property type="entry name" value="TRANSCRIPTION FACTOR MLR1/2"/>
    <property type="match status" value="1"/>
</dbReference>
<comment type="caution">
    <text evidence="6">The sequence shown here is derived from an EMBL/GenBank/DDBJ whole genome shotgun (WGS) entry which is preliminary data.</text>
</comment>
<feature type="region of interest" description="Disordered" evidence="5">
    <location>
        <begin position="1265"/>
        <end position="1316"/>
    </location>
</feature>
<feature type="compositionally biased region" description="Low complexity" evidence="5">
    <location>
        <begin position="1095"/>
        <end position="1109"/>
    </location>
</feature>
<gene>
    <name evidence="6" type="ORF">HHUSO_G3199</name>
</gene>
<feature type="region of interest" description="Disordered" evidence="5">
    <location>
        <begin position="1671"/>
        <end position="1691"/>
    </location>
</feature>
<feature type="region of interest" description="Disordered" evidence="5">
    <location>
        <begin position="1030"/>
        <end position="1116"/>
    </location>
</feature>
<keyword evidence="7" id="KW-1185">Reference proteome</keyword>
<dbReference type="InterPro" id="IPR028104">
    <property type="entry name" value="DUF4553"/>
</dbReference>
<evidence type="ECO:0000256" key="4">
    <source>
        <dbReference type="ARBA" id="ARBA00023242"/>
    </source>
</evidence>